<name>A0A7V7TUX8_9HYPH</name>
<dbReference type="PANTHER" id="PTHR43270">
    <property type="entry name" value="BETA-ALA-HIS DIPEPTIDASE"/>
    <property type="match status" value="1"/>
</dbReference>
<dbReference type="NCBIfam" id="NF006579">
    <property type="entry name" value="PRK09104.1"/>
    <property type="match status" value="1"/>
</dbReference>
<dbReference type="RefSeq" id="WP_150972779.1">
    <property type="nucleotide sequence ID" value="NZ_VZDO01000020.1"/>
</dbReference>
<evidence type="ECO:0000313" key="5">
    <source>
        <dbReference type="EMBL" id="KAB0676810.1"/>
    </source>
</evidence>
<dbReference type="Gene3D" id="3.40.630.10">
    <property type="entry name" value="Zn peptidases"/>
    <property type="match status" value="1"/>
</dbReference>
<protein>
    <submittedName>
        <fullName evidence="5">M20 family dipeptidase</fullName>
    </submittedName>
</protein>
<keyword evidence="1" id="KW-0645">Protease</keyword>
<keyword evidence="3" id="KW-0378">Hydrolase</keyword>
<dbReference type="GO" id="GO:0046872">
    <property type="term" value="F:metal ion binding"/>
    <property type="evidence" value="ECO:0007669"/>
    <property type="project" value="UniProtKB-KW"/>
</dbReference>
<dbReference type="InterPro" id="IPR011650">
    <property type="entry name" value="Peptidase_M20_dimer"/>
</dbReference>
<dbReference type="NCBIfam" id="NF005914">
    <property type="entry name" value="PRK07907.1"/>
    <property type="match status" value="1"/>
</dbReference>
<dbReference type="Pfam" id="PF01546">
    <property type="entry name" value="Peptidase_M20"/>
    <property type="match status" value="1"/>
</dbReference>
<comment type="caution">
    <text evidence="5">The sequence shown here is derived from an EMBL/GenBank/DDBJ whole genome shotgun (WGS) entry which is preliminary data.</text>
</comment>
<proteinExistence type="predicted"/>
<dbReference type="PANTHER" id="PTHR43270:SF12">
    <property type="entry name" value="SUCCINYL-DIAMINOPIMELATE DESUCCINYLASE"/>
    <property type="match status" value="1"/>
</dbReference>
<dbReference type="InterPro" id="IPR051458">
    <property type="entry name" value="Cyt/Met_Dipeptidase"/>
</dbReference>
<dbReference type="EMBL" id="VZDO01000020">
    <property type="protein sequence ID" value="KAB0676810.1"/>
    <property type="molecule type" value="Genomic_DNA"/>
</dbReference>
<evidence type="ECO:0000313" key="6">
    <source>
        <dbReference type="Proteomes" id="UP000432089"/>
    </source>
</evidence>
<organism evidence="5 6">
    <name type="scientific">Plantimonas leprariae</name>
    <dbReference type="NCBI Taxonomy" id="2615207"/>
    <lineage>
        <taxon>Bacteria</taxon>
        <taxon>Pseudomonadati</taxon>
        <taxon>Pseudomonadota</taxon>
        <taxon>Alphaproteobacteria</taxon>
        <taxon>Hyphomicrobiales</taxon>
        <taxon>Aurantimonadaceae</taxon>
        <taxon>Plantimonas</taxon>
    </lineage>
</organism>
<evidence type="ECO:0000256" key="3">
    <source>
        <dbReference type="ARBA" id="ARBA00022801"/>
    </source>
</evidence>
<keyword evidence="2" id="KW-0479">Metal-binding</keyword>
<dbReference type="GO" id="GO:0006508">
    <property type="term" value="P:proteolysis"/>
    <property type="evidence" value="ECO:0007669"/>
    <property type="project" value="UniProtKB-KW"/>
</dbReference>
<keyword evidence="6" id="KW-1185">Reference proteome</keyword>
<dbReference type="AlphaFoldDB" id="A0A7V7TUX8"/>
<dbReference type="Pfam" id="PF07687">
    <property type="entry name" value="M20_dimer"/>
    <property type="match status" value="1"/>
</dbReference>
<accession>A0A7V7TUX8</accession>
<feature type="domain" description="Peptidase M20 dimerisation" evidence="4">
    <location>
        <begin position="195"/>
        <end position="353"/>
    </location>
</feature>
<dbReference type="GO" id="GO:0008233">
    <property type="term" value="F:peptidase activity"/>
    <property type="evidence" value="ECO:0007669"/>
    <property type="project" value="UniProtKB-KW"/>
</dbReference>
<gene>
    <name evidence="5" type="ORF">F6X38_19760</name>
</gene>
<reference evidence="5 6" key="1">
    <citation type="submission" date="2019-09" db="EMBL/GenBank/DDBJ databases">
        <title>YIM 132180 draft genome.</title>
        <authorList>
            <person name="Zhang K."/>
        </authorList>
    </citation>
    <scope>NUCLEOTIDE SEQUENCE [LARGE SCALE GENOMIC DNA]</scope>
    <source>
        <strain evidence="5 6">YIM 132180</strain>
    </source>
</reference>
<evidence type="ECO:0000256" key="1">
    <source>
        <dbReference type="ARBA" id="ARBA00022670"/>
    </source>
</evidence>
<dbReference type="Proteomes" id="UP000432089">
    <property type="component" value="Unassembled WGS sequence"/>
</dbReference>
<evidence type="ECO:0000256" key="2">
    <source>
        <dbReference type="ARBA" id="ARBA00022723"/>
    </source>
</evidence>
<sequence length="469" mass="49411">MSGAAETWLTGHEPQALKTLKRFCRIPSISADPAYAASVREAAGFVASLLYDAGFPEVSIEETGGSPAVLAEWGGLPDAPTVLVYGHYDVQPPDPLGAWTSPPFEPTVRDDRLYARGVSDDKGPLLIPILVAKAYRETGERPPVNLKFLVEGEEESGSPNFEPTVARLKDRLAADLVLSADGAMWRADLPSVTVASRGLLGLDVRLTGAAKDLHSGRHGGSAPNPVRALVAMLASLHDADGNVLVEGFADGATPPDPAILAAIRAARFDPAAYLAEIGAPVPEPLPTGEALLERQWLHPTLEFNGVSGGYAGAGSKTVIPAEASAKITCRLVAGQEPDAVFAAIRRHLEGATPPGYHLAVERHGPGSVAFALDPASRGLAIAEEVLTDVLGAKPLRVAMGATIPIGAVFKRHLGTDAVFFSFSTADEDYHAPNEFFRLASFRTGLKAWVRMLEKLAAEARPTARRPGGS</sequence>
<dbReference type="InterPro" id="IPR002933">
    <property type="entry name" value="Peptidase_M20"/>
</dbReference>
<evidence type="ECO:0000259" key="4">
    <source>
        <dbReference type="Pfam" id="PF07687"/>
    </source>
</evidence>
<dbReference type="SUPFAM" id="SSF53187">
    <property type="entry name" value="Zn-dependent exopeptidases"/>
    <property type="match status" value="1"/>
</dbReference>
<dbReference type="Gene3D" id="3.30.70.360">
    <property type="match status" value="1"/>
</dbReference>